<organism evidence="2 3">
    <name type="scientific">Neisseria subflava</name>
    <dbReference type="NCBI Taxonomy" id="28449"/>
    <lineage>
        <taxon>Bacteria</taxon>
        <taxon>Pseudomonadati</taxon>
        <taxon>Pseudomonadota</taxon>
        <taxon>Betaproteobacteria</taxon>
        <taxon>Neisseriales</taxon>
        <taxon>Neisseriaceae</taxon>
        <taxon>Neisseria</taxon>
    </lineage>
</organism>
<protein>
    <submittedName>
        <fullName evidence="2">Uncharacterized protein</fullName>
    </submittedName>
</protein>
<reference evidence="2" key="1">
    <citation type="submission" date="2023-05" db="EMBL/GenBank/DDBJ databases">
        <title>Cataloging the Phylogenetic Diversity of Human Bladder Bacteria.</title>
        <authorList>
            <person name="Du J."/>
        </authorList>
    </citation>
    <scope>NUCLEOTIDE SEQUENCE</scope>
    <source>
        <strain evidence="2">UMB1050</strain>
    </source>
</reference>
<keyword evidence="1" id="KW-0472">Membrane</keyword>
<accession>A0AAW6YC28</accession>
<name>A0AAW6YC28_NEISU</name>
<evidence type="ECO:0000256" key="1">
    <source>
        <dbReference type="SAM" id="Phobius"/>
    </source>
</evidence>
<comment type="caution">
    <text evidence="2">The sequence shown here is derived from an EMBL/GenBank/DDBJ whole genome shotgun (WGS) entry which is preliminary data.</text>
</comment>
<dbReference type="Proteomes" id="UP001236303">
    <property type="component" value="Unassembled WGS sequence"/>
</dbReference>
<evidence type="ECO:0000313" key="2">
    <source>
        <dbReference type="EMBL" id="MDK7243690.1"/>
    </source>
</evidence>
<dbReference type="AlphaFoldDB" id="A0AAW6YC28"/>
<gene>
    <name evidence="2" type="ORF">QP451_11850</name>
</gene>
<evidence type="ECO:0000313" key="3">
    <source>
        <dbReference type="Proteomes" id="UP001236303"/>
    </source>
</evidence>
<dbReference type="EMBL" id="JASOPA010000208">
    <property type="protein sequence ID" value="MDK7243690.1"/>
    <property type="molecule type" value="Genomic_DNA"/>
</dbReference>
<proteinExistence type="predicted"/>
<keyword evidence="1" id="KW-0812">Transmembrane</keyword>
<feature type="non-terminal residue" evidence="2">
    <location>
        <position position="1"/>
    </location>
</feature>
<sequence length="71" mass="7745">QPMGMEKPMKQMMDQLTMQFEMVKVMLEGKVGDERGDAVQWILIVLAGIAIVGIVVAAVTARVQNETAKLG</sequence>
<keyword evidence="1" id="KW-1133">Transmembrane helix</keyword>
<feature type="transmembrane region" description="Helical" evidence="1">
    <location>
        <begin position="38"/>
        <end position="61"/>
    </location>
</feature>